<evidence type="ECO:0000313" key="4">
    <source>
        <dbReference type="EMBL" id="KAI5071429.1"/>
    </source>
</evidence>
<evidence type="ECO:0000256" key="1">
    <source>
        <dbReference type="ARBA" id="ARBA00023015"/>
    </source>
</evidence>
<dbReference type="Proteomes" id="UP000886520">
    <property type="component" value="Chromosome 13"/>
</dbReference>
<dbReference type="EMBL" id="JABFUD020000013">
    <property type="protein sequence ID" value="KAI5071429.1"/>
    <property type="molecule type" value="Genomic_DNA"/>
</dbReference>
<evidence type="ECO:0000256" key="3">
    <source>
        <dbReference type="SAM" id="MobiDB-lite"/>
    </source>
</evidence>
<keyword evidence="2" id="KW-0804">Transcription</keyword>
<dbReference type="Pfam" id="PF03514">
    <property type="entry name" value="GRAS"/>
    <property type="match status" value="1"/>
</dbReference>
<evidence type="ECO:0000313" key="5">
    <source>
        <dbReference type="Proteomes" id="UP000886520"/>
    </source>
</evidence>
<organism evidence="4 5">
    <name type="scientific">Adiantum capillus-veneris</name>
    <name type="common">Maidenhair fern</name>
    <dbReference type="NCBI Taxonomy" id="13818"/>
    <lineage>
        <taxon>Eukaryota</taxon>
        <taxon>Viridiplantae</taxon>
        <taxon>Streptophyta</taxon>
        <taxon>Embryophyta</taxon>
        <taxon>Tracheophyta</taxon>
        <taxon>Polypodiopsida</taxon>
        <taxon>Polypodiidae</taxon>
        <taxon>Polypodiales</taxon>
        <taxon>Pteridineae</taxon>
        <taxon>Pteridaceae</taxon>
        <taxon>Vittarioideae</taxon>
        <taxon>Adiantum</taxon>
    </lineage>
</organism>
<dbReference type="AlphaFoldDB" id="A0A9D4UPI0"/>
<dbReference type="OrthoDB" id="1913536at2759"/>
<gene>
    <name evidence="4" type="ORF">GOP47_0013680</name>
</gene>
<evidence type="ECO:0008006" key="6">
    <source>
        <dbReference type="Google" id="ProtNLM"/>
    </source>
</evidence>
<comment type="caution">
    <text evidence="4">The sequence shown here is derived from an EMBL/GenBank/DDBJ whole genome shotgun (WGS) entry which is preliminary data.</text>
</comment>
<dbReference type="PROSITE" id="PS50985">
    <property type="entry name" value="GRAS"/>
    <property type="match status" value="1"/>
</dbReference>
<protein>
    <recommendedName>
        <fullName evidence="6">Protein SHORT-ROOT-like</fullName>
    </recommendedName>
</protein>
<keyword evidence="5" id="KW-1185">Reference proteome</keyword>
<feature type="region of interest" description="Disordered" evidence="3">
    <location>
        <begin position="1"/>
        <end position="22"/>
    </location>
</feature>
<evidence type="ECO:0000256" key="2">
    <source>
        <dbReference type="ARBA" id="ARBA00023163"/>
    </source>
</evidence>
<dbReference type="InterPro" id="IPR005202">
    <property type="entry name" value="TF_GRAS"/>
</dbReference>
<dbReference type="PANTHER" id="PTHR31636">
    <property type="entry name" value="OSJNBA0084A10.13 PROTEIN-RELATED"/>
    <property type="match status" value="1"/>
</dbReference>
<proteinExistence type="predicted"/>
<reference evidence="4" key="1">
    <citation type="submission" date="2021-01" db="EMBL/GenBank/DDBJ databases">
        <title>Adiantum capillus-veneris genome.</title>
        <authorList>
            <person name="Fang Y."/>
            <person name="Liao Q."/>
        </authorList>
    </citation>
    <scope>NUCLEOTIDE SEQUENCE</scope>
    <source>
        <strain evidence="4">H3</strain>
        <tissue evidence="4">Leaf</tissue>
    </source>
</reference>
<keyword evidence="1" id="KW-0805">Transcription regulation</keyword>
<sequence>MLMTMIAPLNSDPSSSQTEDADEAHLGAVPIESLLQEFGDSLSQFGNLAPDGSEGKWTGVLVLECAKAISSKSDGRVQHLLWILNELASPYGDCEQRLAFYFLQALFCKMSGSGLASQKALCLAMERSSSFDSMRKTILKFQEVSPWTTFGHVACNGAILEAFDGESKVHILDMSNTFCTQWPTLLEALATRPDGAPSLRLSTIILSHDTSSMKVMKEVGARLERFARLMGVPFEFKVHHEMNMDKLHDHEKLSSLLDLQSGEALAINCNLALHQVSTKVETLSSNVNTNIEPIEDGRDRMLQNFQRMNPKILTLIEEEADMVPQDFLHNISESLRFYSLYFETLQVSFPKISEERLILERIVGRNVLNLLACTPSYDVGHEESQGSVSAISCEKRETSVQWGERLTKSGFKVSPFSEDVMDDVRALIKRYKEGWSLDSNQERTCVHLNWKDQKTVFSSTWKC</sequence>
<name>A0A9D4UPI0_ADICA</name>
<accession>A0A9D4UPI0</accession>